<dbReference type="Gene3D" id="1.25.40.10">
    <property type="entry name" value="Tetratricopeptide repeat domain"/>
    <property type="match status" value="1"/>
</dbReference>
<dbReference type="AlphaFoldDB" id="A0A5N6BXJ8"/>
<dbReference type="InterPro" id="IPR016032">
    <property type="entry name" value="Sig_transdc_resp-reg_C-effctor"/>
</dbReference>
<feature type="compositionally biased region" description="Low complexity" evidence="3">
    <location>
        <begin position="22"/>
        <end position="32"/>
    </location>
</feature>
<evidence type="ECO:0000256" key="2">
    <source>
        <dbReference type="ARBA" id="ARBA00022840"/>
    </source>
</evidence>
<dbReference type="PANTHER" id="PTHR16305:SF35">
    <property type="entry name" value="TRANSCRIPTIONAL ACTIVATOR DOMAIN"/>
    <property type="match status" value="1"/>
</dbReference>
<evidence type="ECO:0000256" key="3">
    <source>
        <dbReference type="SAM" id="MobiDB-lite"/>
    </source>
</evidence>
<proteinExistence type="predicted"/>
<evidence type="ECO:0000313" key="5">
    <source>
        <dbReference type="EMBL" id="KAB8185020.1"/>
    </source>
</evidence>
<feature type="compositionally biased region" description="Basic and acidic residues" evidence="3">
    <location>
        <begin position="12"/>
        <end position="21"/>
    </location>
</feature>
<dbReference type="GO" id="GO:0004016">
    <property type="term" value="F:adenylate cyclase activity"/>
    <property type="evidence" value="ECO:0007669"/>
    <property type="project" value="TreeGrafter"/>
</dbReference>
<dbReference type="PROSITE" id="PS50043">
    <property type="entry name" value="HTH_LUXR_2"/>
    <property type="match status" value="1"/>
</dbReference>
<comment type="caution">
    <text evidence="5">The sequence shown here is derived from an EMBL/GenBank/DDBJ whole genome shotgun (WGS) entry which is preliminary data.</text>
</comment>
<organism evidence="5 6">
    <name type="scientific">Microbispora catharanthi</name>
    <dbReference type="NCBI Taxonomy" id="1712871"/>
    <lineage>
        <taxon>Bacteria</taxon>
        <taxon>Bacillati</taxon>
        <taxon>Actinomycetota</taxon>
        <taxon>Actinomycetes</taxon>
        <taxon>Streptosporangiales</taxon>
        <taxon>Streptosporangiaceae</taxon>
        <taxon>Microbispora</taxon>
    </lineage>
</organism>
<dbReference type="PRINTS" id="PR00038">
    <property type="entry name" value="HTHLUXR"/>
</dbReference>
<reference evidence="5 6" key="1">
    <citation type="submission" date="2019-10" db="EMBL/GenBank/DDBJ databases">
        <title>Nonomuraea sp. nov., isolated from Phyllanthus amarus.</title>
        <authorList>
            <person name="Klykleung N."/>
            <person name="Tanasupawat S."/>
        </authorList>
    </citation>
    <scope>NUCLEOTIDE SEQUENCE [LARGE SCALE GENOMIC DNA]</scope>
    <source>
        <strain evidence="5 6">CR1-09</strain>
    </source>
</reference>
<dbReference type="GO" id="GO:0005737">
    <property type="term" value="C:cytoplasm"/>
    <property type="evidence" value="ECO:0007669"/>
    <property type="project" value="TreeGrafter"/>
</dbReference>
<name>A0A5N6BXJ8_9ACTN</name>
<keyword evidence="1" id="KW-0547">Nucleotide-binding</keyword>
<dbReference type="Proteomes" id="UP000313066">
    <property type="component" value="Unassembled WGS sequence"/>
</dbReference>
<evidence type="ECO:0000259" key="4">
    <source>
        <dbReference type="PROSITE" id="PS50043"/>
    </source>
</evidence>
<keyword evidence="2" id="KW-0067">ATP-binding</keyword>
<dbReference type="EMBL" id="VDMA02000006">
    <property type="protein sequence ID" value="KAB8185020.1"/>
    <property type="molecule type" value="Genomic_DNA"/>
</dbReference>
<accession>A0A5N6BXJ8</accession>
<evidence type="ECO:0000256" key="1">
    <source>
        <dbReference type="ARBA" id="ARBA00022741"/>
    </source>
</evidence>
<dbReference type="Pfam" id="PF00196">
    <property type="entry name" value="GerE"/>
    <property type="match status" value="1"/>
</dbReference>
<dbReference type="SMART" id="SM00421">
    <property type="entry name" value="HTH_LUXR"/>
    <property type="match status" value="1"/>
</dbReference>
<dbReference type="SUPFAM" id="SSF48452">
    <property type="entry name" value="TPR-like"/>
    <property type="match status" value="1"/>
</dbReference>
<dbReference type="CDD" id="cd06170">
    <property type="entry name" value="LuxR_C_like"/>
    <property type="match status" value="1"/>
</dbReference>
<dbReference type="InterPro" id="IPR027417">
    <property type="entry name" value="P-loop_NTPase"/>
</dbReference>
<dbReference type="SUPFAM" id="SSF46894">
    <property type="entry name" value="C-terminal effector domain of the bipartite response regulators"/>
    <property type="match status" value="1"/>
</dbReference>
<dbReference type="InterPro" id="IPR041664">
    <property type="entry name" value="AAA_16"/>
</dbReference>
<gene>
    <name evidence="5" type="ORF">FH610_014105</name>
</gene>
<dbReference type="GO" id="GO:0006355">
    <property type="term" value="P:regulation of DNA-templated transcription"/>
    <property type="evidence" value="ECO:0007669"/>
    <property type="project" value="InterPro"/>
</dbReference>
<dbReference type="Gene3D" id="1.10.10.10">
    <property type="entry name" value="Winged helix-like DNA-binding domain superfamily/Winged helix DNA-binding domain"/>
    <property type="match status" value="1"/>
</dbReference>
<dbReference type="InterPro" id="IPR000792">
    <property type="entry name" value="Tscrpt_reg_LuxR_C"/>
</dbReference>
<keyword evidence="6" id="KW-1185">Reference proteome</keyword>
<protein>
    <submittedName>
        <fullName evidence="5">AAA family ATPase</fullName>
    </submittedName>
</protein>
<dbReference type="InterPro" id="IPR036388">
    <property type="entry name" value="WH-like_DNA-bd_sf"/>
</dbReference>
<feature type="domain" description="HTH luxR-type" evidence="4">
    <location>
        <begin position="966"/>
        <end position="1031"/>
    </location>
</feature>
<sequence length="1042" mass="110833">MRSNRSTDGSADAEKFSRLSDDASGPDAAACDAEAGGSAEPVLSGSRVILTCVVARTPQRVLIGRSAELDRLVGVLDAATAGLAGVALVGGDAGIGKTRIVTELCDLAQRRGFVTLTGQCAELGDALPYLPLADALRGAAADADGPVGPAVTARPALRRLLPGDEAGPAEGTTGGLAQQRLFGSVLDMLSEVAGRQPVLFVFEDLHWADRSTRDLLVFLTRMLQRERVCLVGTYRTDDLHRRHPLRPVLAELRRLPLVTSVELPPLGDDEMAEYLAVLDRYGEGPAGPVAGHGLTTVIERAGGNPFFAEELLAAGAERARLPGTLADLLLARVETLSETARQVLRVAAVAGRRVGHDLLRDATGLGDLPLEDALREIVSQRLLTAGSDGYTFRHALLQEAVYDDLLPGERTRLHTAFAALLAERGGAPAELAHHHLAGHDLPGALRASVEAGRLAAGLGAPAEAHRHFERALEVWDQVPEAERLAGEHRARIALASAAAAAAAGDYHRAAEQVRRLRREASDPVLIAETGERLSYYLADAGGDEAEAVAAAREAVDIAPHSPLLARALATYARALFRQYHDEEAAATASRALEVAEATGAHDAEVSALVSLALIEEEFGSSVERAVDLLTRATRRPSGDLSIDLRARFNLARIHYENGALAVAARITEDGVRLAGETGLTWSTFGTDLRFLHYLVHYADGDWDAAERLAGGFGVRVGTRAEAQLSSFALFAEVGRGRPGADERLRWLSRFWSDALIGYMARGMAAEQALWRGDPQTALDHVDAIVAALEPFDPSVIRIAATGLWALADLGRTGKPCDDLLRRARWAAENGPNGPRGRLGPEGVAWLARAEAEWHRAHGTEDPEVWRRATAAFGFGFVYEEARSRWRLAESLLRTGDRAAARAEWERAVHVAAALGARPFLETLRAVGARAGFPDPTAAIPTASPAAHDGDAQEIAAGEPPRVAREPGRRLSALTAREREVLAHVADGLANREIGARLFISQKTVSVHVSNILAKLGVTSRTQAAAVALQEGLSPGAADGNTV</sequence>
<dbReference type="InterPro" id="IPR011990">
    <property type="entry name" value="TPR-like_helical_dom_sf"/>
</dbReference>
<dbReference type="SUPFAM" id="SSF52540">
    <property type="entry name" value="P-loop containing nucleoside triphosphate hydrolases"/>
    <property type="match status" value="1"/>
</dbReference>
<dbReference type="GO" id="GO:0005524">
    <property type="term" value="F:ATP binding"/>
    <property type="evidence" value="ECO:0007669"/>
    <property type="project" value="UniProtKB-KW"/>
</dbReference>
<dbReference type="Pfam" id="PF13191">
    <property type="entry name" value="AAA_16"/>
    <property type="match status" value="1"/>
</dbReference>
<evidence type="ECO:0000313" key="6">
    <source>
        <dbReference type="Proteomes" id="UP000313066"/>
    </source>
</evidence>
<dbReference type="PANTHER" id="PTHR16305">
    <property type="entry name" value="TESTICULAR SOLUBLE ADENYLYL CYCLASE"/>
    <property type="match status" value="1"/>
</dbReference>
<feature type="region of interest" description="Disordered" evidence="3">
    <location>
        <begin position="1"/>
        <end position="32"/>
    </location>
</feature>
<dbReference type="GO" id="GO:0003677">
    <property type="term" value="F:DNA binding"/>
    <property type="evidence" value="ECO:0007669"/>
    <property type="project" value="InterPro"/>
</dbReference>
<dbReference type="PROSITE" id="PS00622">
    <property type="entry name" value="HTH_LUXR_1"/>
    <property type="match status" value="1"/>
</dbReference>